<reference evidence="2" key="2">
    <citation type="journal article" date="2021" name="Int. J. Syst. Evol. Microbiol.">
        <title>Bradyrhizobium septentrionale sp. nov. (sv. septentrionale) and Bradyrhizobium quebecense sp. nov. (sv. septentrionale) associated with legumes native to Canada possess rearranged symbiosis genes and numerous insertion sequences.</title>
        <authorList>
            <person name="Bromfield E.S.P."/>
            <person name="Cloutier S."/>
        </authorList>
    </citation>
    <scope>NUCLEOTIDE SEQUENCE</scope>
    <source>
        <strain evidence="2">12S5</strain>
    </source>
</reference>
<dbReference type="Proteomes" id="UP000692816">
    <property type="component" value="Unassembled WGS sequence"/>
</dbReference>
<name>A0A973WLF1_9BRAD</name>
<dbReference type="AlphaFoldDB" id="A0A973WLF1"/>
<evidence type="ECO:0000313" key="4">
    <source>
        <dbReference type="Proteomes" id="UP000692816"/>
    </source>
</evidence>
<organism evidence="3">
    <name type="scientific">Bradyrhizobium quebecense</name>
    <dbReference type="NCBI Taxonomy" id="2748629"/>
    <lineage>
        <taxon>Bacteria</taxon>
        <taxon>Pseudomonadati</taxon>
        <taxon>Pseudomonadota</taxon>
        <taxon>Alphaproteobacteria</taxon>
        <taxon>Hyphomicrobiales</taxon>
        <taxon>Nitrobacteraceae</taxon>
        <taxon>Bradyrhizobium</taxon>
    </lineage>
</organism>
<sequence length="172" mass="18561">MPVARYFLFVGGVLLALLFIVNAIVPQEAVVASQGLSSPGVDSKTMVRIKSTQKLPERVVYDTNLPTIVPSQVNAVAAATPAAASDASAQARVRDTFAQFIPPEKADARKGPVVAEAKPAEQPVQAPKKRKIAHSHTHSQQPMRLAQPGMYQPYRVAQQQPRMGFFGGFGTW</sequence>
<dbReference type="EMBL" id="JAGEPA010000001">
    <property type="protein sequence ID" value="MBO1428339.1"/>
    <property type="molecule type" value="Genomic_DNA"/>
</dbReference>
<proteinExistence type="predicted"/>
<gene>
    <name evidence="3" type="ORF">HU230_14830</name>
    <name evidence="2" type="ORF">J4P68_02690</name>
</gene>
<dbReference type="RefSeq" id="WP_176530695.1">
    <property type="nucleotide sequence ID" value="NZ_CP088022.1"/>
</dbReference>
<evidence type="ECO:0000256" key="1">
    <source>
        <dbReference type="SAM" id="MobiDB-lite"/>
    </source>
</evidence>
<evidence type="ECO:0000313" key="3">
    <source>
        <dbReference type="EMBL" id="NVL06982.1"/>
    </source>
</evidence>
<dbReference type="EMBL" id="JABWSX010000001">
    <property type="protein sequence ID" value="NVL06982.1"/>
    <property type="molecule type" value="Genomic_DNA"/>
</dbReference>
<keyword evidence="4" id="KW-1185">Reference proteome</keyword>
<feature type="compositionally biased region" description="Basic residues" evidence="1">
    <location>
        <begin position="127"/>
        <end position="137"/>
    </location>
</feature>
<protein>
    <submittedName>
        <fullName evidence="3">Uncharacterized protein</fullName>
    </submittedName>
</protein>
<accession>A0A973WLF1</accession>
<reference evidence="3" key="1">
    <citation type="submission" date="2020-06" db="EMBL/GenBank/DDBJ databases">
        <title>Whole Genome Sequence of Bradyrhizobium sp. Strain 66S1MB.</title>
        <authorList>
            <person name="Bromfield E."/>
            <person name="Cloutier S."/>
        </authorList>
    </citation>
    <scope>NUCLEOTIDE SEQUENCE</scope>
    <source>
        <strain evidence="3">66S1MB</strain>
    </source>
</reference>
<comment type="caution">
    <text evidence="3">The sequence shown here is derived from an EMBL/GenBank/DDBJ whole genome shotgun (WGS) entry which is preliminary data.</text>
</comment>
<evidence type="ECO:0000313" key="2">
    <source>
        <dbReference type="EMBL" id="MBO1428339.1"/>
    </source>
</evidence>
<feature type="region of interest" description="Disordered" evidence="1">
    <location>
        <begin position="108"/>
        <end position="144"/>
    </location>
</feature>